<gene>
    <name evidence="2" type="ORF">SAMN05216250_16311</name>
</gene>
<organism evidence="2 3">
    <name type="scientific">Bacteroides xylanisolvens</name>
    <dbReference type="NCBI Taxonomy" id="371601"/>
    <lineage>
        <taxon>Bacteria</taxon>
        <taxon>Pseudomonadati</taxon>
        <taxon>Bacteroidota</taxon>
        <taxon>Bacteroidia</taxon>
        <taxon>Bacteroidales</taxon>
        <taxon>Bacteroidaceae</taxon>
        <taxon>Bacteroides</taxon>
    </lineage>
</organism>
<protein>
    <submittedName>
        <fullName evidence="2">Uncharacterized protein</fullName>
    </submittedName>
</protein>
<name>A0A1I5EAZ1_9BACE</name>
<keyword evidence="1" id="KW-0472">Membrane</keyword>
<proteinExistence type="predicted"/>
<evidence type="ECO:0000313" key="3">
    <source>
        <dbReference type="Proteomes" id="UP000183766"/>
    </source>
</evidence>
<dbReference type="Proteomes" id="UP000183766">
    <property type="component" value="Unassembled WGS sequence"/>
</dbReference>
<sequence length="58" mass="6880">MDFGLVSLLHYGYYLYFLLLSVFAIHGFFLISLLIFICVTLKQQSLSNLEIEYFQYCK</sequence>
<accession>A0A1I5EAZ1</accession>
<keyword evidence="1" id="KW-0812">Transmembrane</keyword>
<dbReference type="AlphaFoldDB" id="A0A1I5EAZ1"/>
<reference evidence="2 3" key="1">
    <citation type="submission" date="2016-10" db="EMBL/GenBank/DDBJ databases">
        <authorList>
            <person name="de Groot N.N."/>
        </authorList>
    </citation>
    <scope>NUCLEOTIDE SEQUENCE [LARGE SCALE GENOMIC DNA]</scope>
    <source>
        <strain evidence="2 3">NLAE-zl-C202</strain>
    </source>
</reference>
<keyword evidence="1" id="KW-1133">Transmembrane helix</keyword>
<feature type="transmembrane region" description="Helical" evidence="1">
    <location>
        <begin position="13"/>
        <end position="39"/>
    </location>
</feature>
<dbReference type="EMBL" id="FOUM01000063">
    <property type="protein sequence ID" value="SFO08426.1"/>
    <property type="molecule type" value="Genomic_DNA"/>
</dbReference>
<evidence type="ECO:0000313" key="2">
    <source>
        <dbReference type="EMBL" id="SFO08426.1"/>
    </source>
</evidence>
<evidence type="ECO:0000256" key="1">
    <source>
        <dbReference type="SAM" id="Phobius"/>
    </source>
</evidence>